<protein>
    <recommendedName>
        <fullName evidence="4">Reverse transcriptase Ty1/copia-type domain-containing protein</fullName>
    </recommendedName>
</protein>
<feature type="compositionally biased region" description="Basic and acidic residues" evidence="1">
    <location>
        <begin position="430"/>
        <end position="439"/>
    </location>
</feature>
<reference evidence="2" key="2">
    <citation type="submission" date="2022-01" db="EMBL/GenBank/DDBJ databases">
        <authorList>
            <person name="Yamashiro T."/>
            <person name="Shiraishi A."/>
            <person name="Satake H."/>
            <person name="Nakayama K."/>
        </authorList>
    </citation>
    <scope>NUCLEOTIDE SEQUENCE</scope>
</reference>
<dbReference type="PANTHER" id="PTHR11439:SF483">
    <property type="entry name" value="PEPTIDE SYNTHASE GLIP-LIKE, PUTATIVE (AFU_ORTHOLOGUE AFUA_3G12920)-RELATED"/>
    <property type="match status" value="1"/>
</dbReference>
<sequence>MVDRLKLDEDPLGIPVDQTRFRGMVGSLMYLTASRPDLVFAVYMCARYQAKPTKKHLEAIKRVLWYLRGTTNWGLWYLKDIDMALMAYADADHAGCQDTRRSASGSAQFLRDKLVRWSSKKQKSTAISTTKVEYIAMSGCCAQITLDEVNYFRLQPAFKAEESMSSKRQLFLTTNKMAEDNIPAPTTSDDQLVPVKARLPNGKRNLLLDLQKLQKNPIFCISVDILQNTNFLRAFIASANVPSIYIQQFSNTLTQEAKSGVYSFQLDKHWFTLNVDLLYEALEITPVDPAYPFVSPLAGEQGIVTKSNVDYAELLWEEFIQGIQTFFSHWASLSIPSKKSTPHVYLEMVGRKPITKEGGQKKTAFEADKPKKPTPVKKPAPAKQTKHVKEKSTKPAPSMKASKGKVLKVRKERVLSSFLLVVKGKGKAIATDEQRRAPVTEEASTGPSAQPEDDTSANIVSDTPSPLDAETGAEAEISNSEGDTKILNVGDEKVKDVSNTVVLEERIVKLDEGQAGSDPSNTLQSRPPPDEDQARSNPRQNHVALAGPKPEPMHDDFIATIYPEVHESLKHTTEEHFLYDKPIEEEPGKVNVETKVESLVIVPIHQAYLRAPPLSTPVIDLTQPKPVSPPIQEPIFIATIATTTTTLPPPPPPQHKAGVREFCASARWVLPIKHELKIFEVLEAVHGYHENGEEFMDAIAKSRKRCRDDQDPPPPIKDSVQTWKSSDIREALSSSFQHKTAPQSEQPVDDIPIPDDVHISYSEDAGTAHLSTIKTRQDWLKPVPEEERLETPEPDWVIPPNDLPKPENNWANTIAKSHKDPEENKLLQKTRDMGSFIKWYCRKIRKSKLSKADLEVNPEGNRVVPDVSKPLPLGGPRGQVTIQLQYFFNKDLEYLISCDKDRRHALSISKLKAAYYQDFGLEELVPSLWIESEREYDVSATYGISHWWFKRKEFYMTRHSAPSDRRAVRSHVKILSVISLKTFS</sequence>
<dbReference type="PANTHER" id="PTHR11439">
    <property type="entry name" value="GAG-POL-RELATED RETROTRANSPOSON"/>
    <property type="match status" value="1"/>
</dbReference>
<feature type="region of interest" description="Disordered" evidence="1">
    <location>
        <begin position="508"/>
        <end position="552"/>
    </location>
</feature>
<evidence type="ECO:0000256" key="1">
    <source>
        <dbReference type="SAM" id="MobiDB-lite"/>
    </source>
</evidence>
<feature type="region of interest" description="Disordered" evidence="1">
    <location>
        <begin position="732"/>
        <end position="751"/>
    </location>
</feature>
<evidence type="ECO:0000313" key="2">
    <source>
        <dbReference type="EMBL" id="GJS61969.1"/>
    </source>
</evidence>
<comment type="caution">
    <text evidence="2">The sequence shown here is derived from an EMBL/GenBank/DDBJ whole genome shotgun (WGS) entry which is preliminary data.</text>
</comment>
<evidence type="ECO:0008006" key="4">
    <source>
        <dbReference type="Google" id="ProtNLM"/>
    </source>
</evidence>
<name>A0ABQ4X9N3_9ASTR</name>
<proteinExistence type="predicted"/>
<dbReference type="Proteomes" id="UP001151760">
    <property type="component" value="Unassembled WGS sequence"/>
</dbReference>
<feature type="compositionally biased region" description="Basic and acidic residues" evidence="1">
    <location>
        <begin position="356"/>
        <end position="371"/>
    </location>
</feature>
<gene>
    <name evidence="2" type="ORF">Tco_0656753</name>
</gene>
<organism evidence="2 3">
    <name type="scientific">Tanacetum coccineum</name>
    <dbReference type="NCBI Taxonomy" id="301880"/>
    <lineage>
        <taxon>Eukaryota</taxon>
        <taxon>Viridiplantae</taxon>
        <taxon>Streptophyta</taxon>
        <taxon>Embryophyta</taxon>
        <taxon>Tracheophyta</taxon>
        <taxon>Spermatophyta</taxon>
        <taxon>Magnoliopsida</taxon>
        <taxon>eudicotyledons</taxon>
        <taxon>Gunneridae</taxon>
        <taxon>Pentapetalae</taxon>
        <taxon>asterids</taxon>
        <taxon>campanulids</taxon>
        <taxon>Asterales</taxon>
        <taxon>Asteraceae</taxon>
        <taxon>Asteroideae</taxon>
        <taxon>Anthemideae</taxon>
        <taxon>Anthemidinae</taxon>
        <taxon>Tanacetum</taxon>
    </lineage>
</organism>
<reference evidence="2" key="1">
    <citation type="journal article" date="2022" name="Int. J. Mol. Sci.">
        <title>Draft Genome of Tanacetum Coccineum: Genomic Comparison of Closely Related Tanacetum-Family Plants.</title>
        <authorList>
            <person name="Yamashiro T."/>
            <person name="Shiraishi A."/>
            <person name="Nakayama K."/>
            <person name="Satake H."/>
        </authorList>
    </citation>
    <scope>NUCLEOTIDE SEQUENCE</scope>
</reference>
<dbReference type="CDD" id="cd09272">
    <property type="entry name" value="RNase_HI_RT_Ty1"/>
    <property type="match status" value="1"/>
</dbReference>
<accession>A0ABQ4X9N3</accession>
<keyword evidence="3" id="KW-1185">Reference proteome</keyword>
<dbReference type="EMBL" id="BQNB010009328">
    <property type="protein sequence ID" value="GJS61969.1"/>
    <property type="molecule type" value="Genomic_DNA"/>
</dbReference>
<feature type="region of interest" description="Disordered" evidence="1">
    <location>
        <begin position="356"/>
        <end position="406"/>
    </location>
</feature>
<feature type="compositionally biased region" description="Polar residues" evidence="1">
    <location>
        <begin position="732"/>
        <end position="746"/>
    </location>
</feature>
<feature type="region of interest" description="Disordered" evidence="1">
    <location>
        <begin position="702"/>
        <end position="721"/>
    </location>
</feature>
<feature type="region of interest" description="Disordered" evidence="1">
    <location>
        <begin position="427"/>
        <end position="484"/>
    </location>
</feature>
<evidence type="ECO:0000313" key="3">
    <source>
        <dbReference type="Proteomes" id="UP001151760"/>
    </source>
</evidence>